<feature type="domain" description="MI" evidence="7">
    <location>
        <begin position="290"/>
        <end position="413"/>
    </location>
</feature>
<dbReference type="InterPro" id="IPR016024">
    <property type="entry name" value="ARM-type_fold"/>
</dbReference>
<evidence type="ECO:0000256" key="3">
    <source>
        <dbReference type="ARBA" id="ARBA00022490"/>
    </source>
</evidence>
<name>A0A914C8A0_9BILA</name>
<protein>
    <submittedName>
        <fullName evidence="9">Programmed cell death protein 4</fullName>
    </submittedName>
</protein>
<dbReference type="PANTHER" id="PTHR12626">
    <property type="entry name" value="PROGRAMMED CELL DEATH 4"/>
    <property type="match status" value="1"/>
</dbReference>
<dbReference type="Pfam" id="PF02847">
    <property type="entry name" value="MA3"/>
    <property type="match status" value="2"/>
</dbReference>
<keyword evidence="3" id="KW-0963">Cytoplasm</keyword>
<feature type="region of interest" description="Disordered" evidence="6">
    <location>
        <begin position="24"/>
        <end position="47"/>
    </location>
</feature>
<comment type="subcellular location">
    <subcellularLocation>
        <location evidence="1">Cytoplasm</location>
    </subcellularLocation>
</comment>
<dbReference type="PANTHER" id="PTHR12626:SF0">
    <property type="entry name" value="PROGRAMMED CELL DEATH PROTEIN 4"/>
    <property type="match status" value="1"/>
</dbReference>
<proteinExistence type="inferred from homology"/>
<comment type="similarity">
    <text evidence="2">Belongs to the PDCD4 family.</text>
</comment>
<dbReference type="GO" id="GO:0045892">
    <property type="term" value="P:negative regulation of DNA-templated transcription"/>
    <property type="evidence" value="ECO:0007669"/>
    <property type="project" value="InterPro"/>
</dbReference>
<evidence type="ECO:0000256" key="6">
    <source>
        <dbReference type="SAM" id="MobiDB-lite"/>
    </source>
</evidence>
<keyword evidence="4" id="KW-0677">Repeat</keyword>
<feature type="domain" description="MI" evidence="7">
    <location>
        <begin position="127"/>
        <end position="250"/>
    </location>
</feature>
<keyword evidence="5" id="KW-0539">Nucleus</keyword>
<dbReference type="SUPFAM" id="SSF48371">
    <property type="entry name" value="ARM repeat"/>
    <property type="match status" value="2"/>
</dbReference>
<dbReference type="SMART" id="SM00544">
    <property type="entry name" value="MA3"/>
    <property type="match status" value="2"/>
</dbReference>
<dbReference type="InterPro" id="IPR003891">
    <property type="entry name" value="Initiation_fac_eIF4g_MI"/>
</dbReference>
<evidence type="ECO:0000259" key="7">
    <source>
        <dbReference type="PROSITE" id="PS51366"/>
    </source>
</evidence>
<dbReference type="AlphaFoldDB" id="A0A914C8A0"/>
<evidence type="ECO:0000256" key="1">
    <source>
        <dbReference type="ARBA" id="ARBA00004496"/>
    </source>
</evidence>
<keyword evidence="8" id="KW-1185">Reference proteome</keyword>
<sequence length="452" mass="50696">MSSNGHKKVQKKFEDPELEAEVYYAKENGLKPPTKLPSDTAKEKLQKDLDKSEEFAVDGMLQKNLKNAKAERKARSRGVSGCSTKKDGGRFEYGLDCVDLAYDDNHSDVETSDVDDYVEYSDYVCNYNNKKIKSVILEYFVNGNFEDALSAIEPFTLTKDLSERTISDIIILSLEGDASWYELAAALLEKMIENQWVTTQSVDNTLEDILERLDDIILDNPNAIETVAIIMAKLVDDNIINDKTIQSMKLKLSKNVNAKKCLETSASFVGNRHLLKGKWVPSGGHQSLSVLSKEFKLILVEYLQSNDIEVASNRIKELKVPHFNHDMVYQASIMALEKMHDVIIVQLIKLLKYMVDNGQLYPSCIEKDLPAAYSLARRWVNKCREEKLISEKIVGKCPSRGRTRTLSCGPDGKLSVEDDDVTAITNVDEGRHDACNGIALPSMEVASDVAVH</sequence>
<dbReference type="Proteomes" id="UP000887540">
    <property type="component" value="Unplaced"/>
</dbReference>
<dbReference type="WBParaSite" id="ACRNAN_Path_452.g1713.t1">
    <property type="protein sequence ID" value="ACRNAN_Path_452.g1713.t1"/>
    <property type="gene ID" value="ACRNAN_Path_452.g1713"/>
</dbReference>
<evidence type="ECO:0000313" key="8">
    <source>
        <dbReference type="Proteomes" id="UP000887540"/>
    </source>
</evidence>
<evidence type="ECO:0000313" key="9">
    <source>
        <dbReference type="WBParaSite" id="ACRNAN_Path_452.g1713.t1"/>
    </source>
</evidence>
<dbReference type="Gene3D" id="1.25.40.180">
    <property type="match status" value="2"/>
</dbReference>
<evidence type="ECO:0000256" key="2">
    <source>
        <dbReference type="ARBA" id="ARBA00005497"/>
    </source>
</evidence>
<evidence type="ECO:0000256" key="5">
    <source>
        <dbReference type="ARBA" id="ARBA00023242"/>
    </source>
</evidence>
<organism evidence="8 9">
    <name type="scientific">Acrobeloides nanus</name>
    <dbReference type="NCBI Taxonomy" id="290746"/>
    <lineage>
        <taxon>Eukaryota</taxon>
        <taxon>Metazoa</taxon>
        <taxon>Ecdysozoa</taxon>
        <taxon>Nematoda</taxon>
        <taxon>Chromadorea</taxon>
        <taxon>Rhabditida</taxon>
        <taxon>Tylenchina</taxon>
        <taxon>Cephalobomorpha</taxon>
        <taxon>Cephaloboidea</taxon>
        <taxon>Cephalobidae</taxon>
        <taxon>Acrobeloides</taxon>
    </lineage>
</organism>
<dbReference type="PROSITE" id="PS51366">
    <property type="entry name" value="MI"/>
    <property type="match status" value="2"/>
</dbReference>
<evidence type="ECO:0000256" key="4">
    <source>
        <dbReference type="ARBA" id="ARBA00022737"/>
    </source>
</evidence>
<reference evidence="9" key="1">
    <citation type="submission" date="2022-11" db="UniProtKB">
        <authorList>
            <consortium name="WormBaseParasite"/>
        </authorList>
    </citation>
    <scope>IDENTIFICATION</scope>
</reference>
<dbReference type="GO" id="GO:0005737">
    <property type="term" value="C:cytoplasm"/>
    <property type="evidence" value="ECO:0007669"/>
    <property type="project" value="UniProtKB-SubCell"/>
</dbReference>
<dbReference type="InterPro" id="IPR039778">
    <property type="entry name" value="PDCD4"/>
</dbReference>
<accession>A0A914C8A0</accession>